<feature type="transmembrane region" description="Helical" evidence="10">
    <location>
        <begin position="440"/>
        <end position="459"/>
    </location>
</feature>
<dbReference type="GO" id="GO:0016020">
    <property type="term" value="C:membrane"/>
    <property type="evidence" value="ECO:0007669"/>
    <property type="project" value="UniProtKB-SubCell"/>
</dbReference>
<evidence type="ECO:0000256" key="7">
    <source>
        <dbReference type="ARBA" id="ARBA00022989"/>
    </source>
</evidence>
<keyword evidence="8 10" id="KW-0472">Membrane</keyword>
<keyword evidence="3" id="KW-0813">Transport</keyword>
<evidence type="ECO:0000256" key="10">
    <source>
        <dbReference type="SAM" id="Phobius"/>
    </source>
</evidence>
<dbReference type="PROSITE" id="PS50893">
    <property type="entry name" value="ABC_TRANSPORTER_2"/>
    <property type="match status" value="1"/>
</dbReference>
<feature type="region of interest" description="Disordered" evidence="9">
    <location>
        <begin position="1"/>
        <end position="33"/>
    </location>
</feature>
<feature type="transmembrane region" description="Helical" evidence="10">
    <location>
        <begin position="409"/>
        <end position="433"/>
    </location>
</feature>
<evidence type="ECO:0000313" key="13">
    <source>
        <dbReference type="Proteomes" id="UP001153076"/>
    </source>
</evidence>
<dbReference type="CDD" id="cd03213">
    <property type="entry name" value="ABCG_EPDR"/>
    <property type="match status" value="1"/>
</dbReference>
<keyword evidence="7 10" id="KW-1133">Transmembrane helix</keyword>
<gene>
    <name evidence="12" type="ORF">Cgig2_016197</name>
</gene>
<dbReference type="AlphaFoldDB" id="A0A9Q1KP88"/>
<feature type="transmembrane region" description="Helical" evidence="10">
    <location>
        <begin position="381"/>
        <end position="403"/>
    </location>
</feature>
<dbReference type="GO" id="GO:0140359">
    <property type="term" value="F:ABC-type transporter activity"/>
    <property type="evidence" value="ECO:0007669"/>
    <property type="project" value="InterPro"/>
</dbReference>
<dbReference type="Proteomes" id="UP001153076">
    <property type="component" value="Unassembled WGS sequence"/>
</dbReference>
<dbReference type="InterPro" id="IPR013525">
    <property type="entry name" value="ABC2_TM"/>
</dbReference>
<feature type="compositionally biased region" description="Low complexity" evidence="9">
    <location>
        <begin position="1"/>
        <end position="12"/>
    </location>
</feature>
<feature type="transmembrane region" description="Helical" evidence="10">
    <location>
        <begin position="501"/>
        <end position="520"/>
    </location>
</feature>
<dbReference type="Pfam" id="PF01061">
    <property type="entry name" value="ABC2_membrane"/>
    <property type="match status" value="1"/>
</dbReference>
<reference evidence="12" key="1">
    <citation type="submission" date="2022-04" db="EMBL/GenBank/DDBJ databases">
        <title>Carnegiea gigantea Genome sequencing and assembly v2.</title>
        <authorList>
            <person name="Copetti D."/>
            <person name="Sanderson M.J."/>
            <person name="Burquez A."/>
            <person name="Wojciechowski M.F."/>
        </authorList>
    </citation>
    <scope>NUCLEOTIDE SEQUENCE</scope>
    <source>
        <strain evidence="12">SGP5-SGP5p</strain>
        <tissue evidence="12">Aerial part</tissue>
    </source>
</reference>
<proteinExistence type="inferred from homology"/>
<feature type="domain" description="ABC transporter" evidence="11">
    <location>
        <begin position="38"/>
        <end position="307"/>
    </location>
</feature>
<dbReference type="InterPro" id="IPR017871">
    <property type="entry name" value="ABC_transporter-like_CS"/>
</dbReference>
<dbReference type="InterPro" id="IPR052215">
    <property type="entry name" value="Plant_ABCG"/>
</dbReference>
<keyword evidence="4 10" id="KW-0812">Transmembrane</keyword>
<evidence type="ECO:0000256" key="2">
    <source>
        <dbReference type="ARBA" id="ARBA00005814"/>
    </source>
</evidence>
<evidence type="ECO:0000256" key="5">
    <source>
        <dbReference type="ARBA" id="ARBA00022741"/>
    </source>
</evidence>
<feature type="transmembrane region" description="Helical" evidence="10">
    <location>
        <begin position="338"/>
        <end position="360"/>
    </location>
</feature>
<dbReference type="GO" id="GO:0005524">
    <property type="term" value="F:ATP binding"/>
    <property type="evidence" value="ECO:0007669"/>
    <property type="project" value="UniProtKB-KW"/>
</dbReference>
<evidence type="ECO:0000256" key="8">
    <source>
        <dbReference type="ARBA" id="ARBA00023136"/>
    </source>
</evidence>
<evidence type="ECO:0000259" key="11">
    <source>
        <dbReference type="PROSITE" id="PS50893"/>
    </source>
</evidence>
<comment type="caution">
    <text evidence="12">The sequence shown here is derived from an EMBL/GenBank/DDBJ whole genome shotgun (WGS) entry which is preliminary data.</text>
</comment>
<comment type="similarity">
    <text evidence="2">Belongs to the ABC transporter superfamily. ABCG family. Eye pigment precursor importer (TC 3.A.1.204) subfamily.</text>
</comment>
<evidence type="ECO:0000256" key="9">
    <source>
        <dbReference type="SAM" id="MobiDB-lite"/>
    </source>
</evidence>
<dbReference type="GO" id="GO:0016887">
    <property type="term" value="F:ATP hydrolysis activity"/>
    <property type="evidence" value="ECO:0007669"/>
    <property type="project" value="InterPro"/>
</dbReference>
<dbReference type="SMART" id="SM00382">
    <property type="entry name" value="AAA"/>
    <property type="match status" value="1"/>
</dbReference>
<dbReference type="EMBL" id="JAKOGI010000048">
    <property type="protein sequence ID" value="KAJ8446887.1"/>
    <property type="molecule type" value="Genomic_DNA"/>
</dbReference>
<dbReference type="PANTHER" id="PTHR48042">
    <property type="entry name" value="ABC TRANSPORTER G FAMILY MEMBER 11"/>
    <property type="match status" value="1"/>
</dbReference>
<organism evidence="12 13">
    <name type="scientific">Carnegiea gigantea</name>
    <dbReference type="NCBI Taxonomy" id="171969"/>
    <lineage>
        <taxon>Eukaryota</taxon>
        <taxon>Viridiplantae</taxon>
        <taxon>Streptophyta</taxon>
        <taxon>Embryophyta</taxon>
        <taxon>Tracheophyta</taxon>
        <taxon>Spermatophyta</taxon>
        <taxon>Magnoliopsida</taxon>
        <taxon>eudicotyledons</taxon>
        <taxon>Gunneridae</taxon>
        <taxon>Pentapetalae</taxon>
        <taxon>Caryophyllales</taxon>
        <taxon>Cactineae</taxon>
        <taxon>Cactaceae</taxon>
        <taxon>Cactoideae</taxon>
        <taxon>Echinocereeae</taxon>
        <taxon>Carnegiea</taxon>
    </lineage>
</organism>
<dbReference type="InterPro" id="IPR003593">
    <property type="entry name" value="AAA+_ATPase"/>
</dbReference>
<dbReference type="PANTHER" id="PTHR48042:SF18">
    <property type="entry name" value="ABC TRANSPORTER G FAMILY MEMBER 12"/>
    <property type="match status" value="1"/>
</dbReference>
<dbReference type="Gene3D" id="3.40.50.300">
    <property type="entry name" value="P-loop containing nucleotide triphosphate hydrolases"/>
    <property type="match status" value="1"/>
</dbReference>
<dbReference type="InterPro" id="IPR027417">
    <property type="entry name" value="P-loop_NTPase"/>
</dbReference>
<evidence type="ECO:0000256" key="6">
    <source>
        <dbReference type="ARBA" id="ARBA00022840"/>
    </source>
</evidence>
<accession>A0A9Q1KP88</accession>
<dbReference type="SUPFAM" id="SSF52540">
    <property type="entry name" value="P-loop containing nucleoside triphosphate hydrolases"/>
    <property type="match status" value="1"/>
</dbReference>
<evidence type="ECO:0000256" key="4">
    <source>
        <dbReference type="ARBA" id="ARBA00022692"/>
    </source>
</evidence>
<keyword evidence="6" id="KW-0067">ATP-binding</keyword>
<comment type="subcellular location">
    <subcellularLocation>
        <location evidence="1">Membrane</location>
        <topology evidence="1">Multi-pass membrane protein</topology>
    </subcellularLocation>
</comment>
<name>A0A9Q1KP88_9CARY</name>
<evidence type="ECO:0000256" key="3">
    <source>
        <dbReference type="ARBA" id="ARBA00022448"/>
    </source>
</evidence>
<dbReference type="Pfam" id="PF00005">
    <property type="entry name" value="ABC_tran"/>
    <property type="match status" value="1"/>
</dbReference>
<keyword evidence="13" id="KW-1185">Reference proteome</keyword>
<sequence>MELERAASNNENSLRRSESDGETAEGGGGDSDVPPAYLVWEDLTVVIPSFGNAPTKRILQCLSGYAEPGRIMAIMGPSGSGKSTLLDSLAGRLSAKVVMTGNILLNGQKKNLQYGGVAYVTQENVLLGTLTVRETLTYSAYLRLPPGLTKEEIKGIVEGTLMEMGLEECADRIIGNWHLRGISGGEAKRLSIALEILTRPRLLFLDEPTTGLDSAAAFFVVQALRSVARDGRTVISSIHQPSSEFFAKAGFPCPSRRNPSDHFLRCINSDFDKVTATLKGSYGARQIQILSDPLMNMATAQIKATLVDKFKRSEYAERVRRRIEEIKSMVFHRERLNGYYGVVVYILSNFISSFPYLVAISMITGTITYYMVKYRPEFSNYIFYSLIILGSIEVVESCMMVVASVVPNFLMGLITGAGVIGIMMMTSGFFRLLPDLPKPFWRYPISYLSYGSWAFQGALKDGLIGLTFDPLFPGEPKLKGEDVLRTMFGVSLSHSKWWDLGALYILVLFYRVLFLVVLKIRERVLPMFRKIYTKRSLQHLKERPSFRKMAFPSKRYQPQYPLSYQEGLSSPIS</sequence>
<dbReference type="PROSITE" id="PS00211">
    <property type="entry name" value="ABC_TRANSPORTER_1"/>
    <property type="match status" value="1"/>
</dbReference>
<dbReference type="InterPro" id="IPR003439">
    <property type="entry name" value="ABC_transporter-like_ATP-bd"/>
</dbReference>
<evidence type="ECO:0000256" key="1">
    <source>
        <dbReference type="ARBA" id="ARBA00004141"/>
    </source>
</evidence>
<protein>
    <recommendedName>
        <fullName evidence="11">ABC transporter domain-containing protein</fullName>
    </recommendedName>
</protein>
<evidence type="ECO:0000313" key="12">
    <source>
        <dbReference type="EMBL" id="KAJ8446887.1"/>
    </source>
</evidence>
<keyword evidence="5" id="KW-0547">Nucleotide-binding</keyword>
<dbReference type="OrthoDB" id="66620at2759"/>